<gene>
    <name evidence="3" type="primary">LOC136086080</name>
</gene>
<dbReference type="PANTHER" id="PTHR45913:SF21">
    <property type="entry name" value="DUF4371 DOMAIN-CONTAINING PROTEIN"/>
    <property type="match status" value="1"/>
</dbReference>
<dbReference type="PANTHER" id="PTHR45913">
    <property type="entry name" value="EPM2A-INTERACTING PROTEIN 1"/>
    <property type="match status" value="1"/>
</dbReference>
<dbReference type="InterPro" id="IPR012337">
    <property type="entry name" value="RNaseH-like_sf"/>
</dbReference>
<dbReference type="RefSeq" id="XP_065664421.1">
    <property type="nucleotide sequence ID" value="XM_065808349.1"/>
</dbReference>
<evidence type="ECO:0000313" key="2">
    <source>
        <dbReference type="Proteomes" id="UP001652625"/>
    </source>
</evidence>
<accession>A0ABM4CRC0</accession>
<proteinExistence type="predicted"/>
<feature type="domain" description="HAT C-terminal dimerisation" evidence="1">
    <location>
        <begin position="77"/>
        <end position="148"/>
    </location>
</feature>
<dbReference type="Proteomes" id="UP001652625">
    <property type="component" value="Chromosome 10"/>
</dbReference>
<dbReference type="GeneID" id="136086080"/>
<protein>
    <submittedName>
        <fullName evidence="3">EPM2A-interacting protein 1-like</fullName>
    </submittedName>
</protein>
<reference evidence="3" key="1">
    <citation type="submission" date="2025-08" db="UniProtKB">
        <authorList>
            <consortium name="RefSeq"/>
        </authorList>
    </citation>
    <scope>IDENTIFICATION</scope>
</reference>
<name>A0ABM4CRC0_HYDVU</name>
<organism evidence="2 3">
    <name type="scientific">Hydra vulgaris</name>
    <name type="common">Hydra</name>
    <name type="synonym">Hydra attenuata</name>
    <dbReference type="NCBI Taxonomy" id="6087"/>
    <lineage>
        <taxon>Eukaryota</taxon>
        <taxon>Metazoa</taxon>
        <taxon>Cnidaria</taxon>
        <taxon>Hydrozoa</taxon>
        <taxon>Hydroidolina</taxon>
        <taxon>Anthoathecata</taxon>
        <taxon>Aplanulata</taxon>
        <taxon>Hydridae</taxon>
        <taxon>Hydra</taxon>
    </lineage>
</organism>
<sequence length="171" mass="19712">MIISNPLIQFESYREKLQNLLEDFQKMFIDLHALKSSLGFILNPFLIDIISDGCPISSNMVEEVSQFETELLDLQEDQNLVMLHKTLTLLEFWKIVPEVKYPLLNKISIKIISIFGSTYTCESLFSTMKFVKSKYRANLTTEHLSELLRTATTSLKPDFKRLATKVQNLSA</sequence>
<evidence type="ECO:0000313" key="3">
    <source>
        <dbReference type="RefSeq" id="XP_065664421.1"/>
    </source>
</evidence>
<keyword evidence="2" id="KW-1185">Reference proteome</keyword>
<dbReference type="InterPro" id="IPR008906">
    <property type="entry name" value="HATC_C_dom"/>
</dbReference>
<dbReference type="Pfam" id="PF05699">
    <property type="entry name" value="Dimer_Tnp_hAT"/>
    <property type="match status" value="1"/>
</dbReference>
<dbReference type="SUPFAM" id="SSF53098">
    <property type="entry name" value="Ribonuclease H-like"/>
    <property type="match status" value="1"/>
</dbReference>
<evidence type="ECO:0000259" key="1">
    <source>
        <dbReference type="Pfam" id="PF05699"/>
    </source>
</evidence>